<evidence type="ECO:0000259" key="3">
    <source>
        <dbReference type="Pfam" id="PF04783"/>
    </source>
</evidence>
<evidence type="ECO:0000259" key="2">
    <source>
        <dbReference type="Pfam" id="PF04782"/>
    </source>
</evidence>
<dbReference type="PANTHER" id="PTHR21450">
    <property type="entry name" value="PROTEIN ALTERED PHOSPHATE STARVATION RESPONSE 1"/>
    <property type="match status" value="1"/>
</dbReference>
<protein>
    <submittedName>
        <fullName evidence="5">Nitrate regulatory gene2 protein-like</fullName>
    </submittedName>
</protein>
<dbReference type="InterPro" id="IPR006868">
    <property type="entry name" value="DUF630"/>
</dbReference>
<keyword evidence="1" id="KW-0175">Coiled coil</keyword>
<dbReference type="AlphaFoldDB" id="A0A8B8KLU0"/>
<evidence type="ECO:0000256" key="1">
    <source>
        <dbReference type="SAM" id="Coils"/>
    </source>
</evidence>
<dbReference type="KEGG" id="aprc:113857181"/>
<dbReference type="GeneID" id="113857181"/>
<dbReference type="PANTHER" id="PTHR21450:SF59">
    <property type="entry name" value="PROTEIN, PUTATIVE_ 48652-45869-RELATED"/>
    <property type="match status" value="1"/>
</dbReference>
<dbReference type="RefSeq" id="XP_027344766.1">
    <property type="nucleotide sequence ID" value="XM_027488965.1"/>
</dbReference>
<feature type="coiled-coil region" evidence="1">
    <location>
        <begin position="516"/>
        <end position="543"/>
    </location>
</feature>
<dbReference type="InterPro" id="IPR006867">
    <property type="entry name" value="DUF632"/>
</dbReference>
<reference evidence="5" key="2">
    <citation type="submission" date="2025-08" db="UniProtKB">
        <authorList>
            <consortium name="RefSeq"/>
        </authorList>
    </citation>
    <scope>IDENTIFICATION</scope>
    <source>
        <tissue evidence="5">Young leaves</tissue>
    </source>
</reference>
<evidence type="ECO:0000313" key="5">
    <source>
        <dbReference type="RefSeq" id="XP_027344766.1"/>
    </source>
</evidence>
<dbReference type="Pfam" id="PF04783">
    <property type="entry name" value="DUF630"/>
    <property type="match status" value="1"/>
</dbReference>
<proteinExistence type="predicted"/>
<sequence length="632" mass="72427">MGCSQSKMENEETVARCKDRKQCMKHAVSLRNAFAAAHSSYATYLKNTGAALVDFAQGELRNPHFPLPSSSAAAFEIPLPPPPLPDFPAPLRRSATMPEIKPIASESGPVGTIIEEEEEEGDEVGSAPSDNPMQQHAAFEYLFPSSEKNGALRDADVERRRLNKEVEVQRKVAENSEDIVRNEGAVTSSSGKGLKGKQSVNLLQIFADLDDHFLKASESAREVSKMLEATRLHYHSNFADNTGHIDHSAKVMQVITWNRSFRGIPNSDDAKDDFDSEKHETLATVLDKLQAWEKKLYDEVKAAEIKKFEYQRKVAALHKLKERGTNSEALQKAKATVSHLHTTYIVDMQSMDSTVSEINHLRDQRLYPKLVQLVQGMATMWERMRAHHERQSSIVMLMRSLDISESCTETSEQHHDRTYQLLIVVQEWQSQFEKLINNQKGYIKALNSWLRLNLIPIESDLKENISSPPRVKSPPIRSLLHAWQDQLEKLPDELARTAIANFAAVVDTIFHQQEEEKVLKKKCEETQKEYSRKRKQFNDWEHKYKQKRMPDEFDRDRPGGNDDSDEVVKEKQLLVELMKKRLDEEEEAYAKHCLQVRQKTLVSLKNQLPELFRAMSDFSLECSKMYIELRSL</sequence>
<dbReference type="OrthoDB" id="674656at2759"/>
<name>A0A8B8KLU0_ABRPR</name>
<evidence type="ECO:0000313" key="4">
    <source>
        <dbReference type="Proteomes" id="UP000694853"/>
    </source>
</evidence>
<dbReference type="Proteomes" id="UP000694853">
    <property type="component" value="Unplaced"/>
</dbReference>
<reference evidence="4" key="1">
    <citation type="journal article" date="2019" name="Toxins">
        <title>Detection of Abrin-Like and Prepropulchellin-Like Toxin Genes and Transcripts Using Whole Genome Sequencing and Full-Length Transcript Sequencing of Abrus precatorius.</title>
        <authorList>
            <person name="Hovde B.T."/>
            <person name="Daligault H.E."/>
            <person name="Hanschen E.R."/>
            <person name="Kunde Y.A."/>
            <person name="Johnson M.B."/>
            <person name="Starkenburg S.R."/>
            <person name="Johnson S.L."/>
        </authorList>
    </citation>
    <scope>NUCLEOTIDE SEQUENCE [LARGE SCALE GENOMIC DNA]</scope>
</reference>
<accession>A0A8B8KLU0</accession>
<feature type="domain" description="DUF630" evidence="3">
    <location>
        <begin position="1"/>
        <end position="59"/>
    </location>
</feature>
<keyword evidence="4" id="KW-1185">Reference proteome</keyword>
<feature type="domain" description="DUF632" evidence="2">
    <location>
        <begin position="202"/>
        <end position="507"/>
    </location>
</feature>
<organism evidence="4 5">
    <name type="scientific">Abrus precatorius</name>
    <name type="common">Indian licorice</name>
    <name type="synonym">Glycine abrus</name>
    <dbReference type="NCBI Taxonomy" id="3816"/>
    <lineage>
        <taxon>Eukaryota</taxon>
        <taxon>Viridiplantae</taxon>
        <taxon>Streptophyta</taxon>
        <taxon>Embryophyta</taxon>
        <taxon>Tracheophyta</taxon>
        <taxon>Spermatophyta</taxon>
        <taxon>Magnoliopsida</taxon>
        <taxon>eudicotyledons</taxon>
        <taxon>Gunneridae</taxon>
        <taxon>Pentapetalae</taxon>
        <taxon>rosids</taxon>
        <taxon>fabids</taxon>
        <taxon>Fabales</taxon>
        <taxon>Fabaceae</taxon>
        <taxon>Papilionoideae</taxon>
        <taxon>50 kb inversion clade</taxon>
        <taxon>NPAAA clade</taxon>
        <taxon>indigoferoid/millettioid clade</taxon>
        <taxon>Abreae</taxon>
        <taxon>Abrus</taxon>
    </lineage>
</organism>
<dbReference type="Pfam" id="PF04782">
    <property type="entry name" value="DUF632"/>
    <property type="match status" value="1"/>
</dbReference>
<gene>
    <name evidence="5" type="primary">LOC113857181</name>
</gene>